<evidence type="ECO:0000256" key="8">
    <source>
        <dbReference type="ARBA" id="ARBA00022833"/>
    </source>
</evidence>
<dbReference type="GO" id="GO:0045892">
    <property type="term" value="P:negative regulation of DNA-templated transcription"/>
    <property type="evidence" value="ECO:0007669"/>
    <property type="project" value="UniProtKB-ARBA"/>
</dbReference>
<comment type="similarity">
    <text evidence="3">Belongs to the krueppel C2H2-type zinc-finger protein family.</text>
</comment>
<evidence type="ECO:0000256" key="10">
    <source>
        <dbReference type="ARBA" id="ARBA00023015"/>
    </source>
</evidence>
<comment type="subcellular location">
    <subcellularLocation>
        <location evidence="2">Membrane</location>
        <topology evidence="2">Multi-pass membrane protein</topology>
    </subcellularLocation>
    <subcellularLocation>
        <location evidence="1">Nucleus</location>
    </subcellularLocation>
</comment>
<keyword evidence="9 16" id="KW-1133">Transmembrane helix</keyword>
<evidence type="ECO:0000259" key="17">
    <source>
        <dbReference type="PROSITE" id="PS50157"/>
    </source>
</evidence>
<dbReference type="GO" id="GO:1902600">
    <property type="term" value="P:proton transmembrane transport"/>
    <property type="evidence" value="ECO:0007669"/>
    <property type="project" value="InterPro"/>
</dbReference>
<keyword evidence="4 16" id="KW-0812">Transmembrane</keyword>
<evidence type="ECO:0000256" key="14">
    <source>
        <dbReference type="ARBA" id="ARBA00023242"/>
    </source>
</evidence>
<dbReference type="SMART" id="SM00355">
    <property type="entry name" value="ZnF_C2H2"/>
    <property type="match status" value="6"/>
</dbReference>
<evidence type="ECO:0000256" key="15">
    <source>
        <dbReference type="PROSITE-ProRule" id="PRU00042"/>
    </source>
</evidence>
<feature type="domain" description="C2H2-type" evidence="17">
    <location>
        <begin position="70"/>
        <end position="97"/>
    </location>
</feature>
<dbReference type="PROSITE" id="PS50157">
    <property type="entry name" value="ZINC_FINGER_C2H2_2"/>
    <property type="match status" value="6"/>
</dbReference>
<evidence type="ECO:0000256" key="12">
    <source>
        <dbReference type="ARBA" id="ARBA00023136"/>
    </source>
</evidence>
<keyword evidence="10" id="KW-0805">Transcription regulation</keyword>
<evidence type="ECO:0000256" key="16">
    <source>
        <dbReference type="SAM" id="Phobius"/>
    </source>
</evidence>
<accession>A0A4Y2SKI4</accession>
<evidence type="ECO:0000256" key="9">
    <source>
        <dbReference type="ARBA" id="ARBA00022989"/>
    </source>
</evidence>
<feature type="transmembrane region" description="Helical" evidence="16">
    <location>
        <begin position="222"/>
        <end position="244"/>
    </location>
</feature>
<dbReference type="InterPro" id="IPR036236">
    <property type="entry name" value="Znf_C2H2_sf"/>
</dbReference>
<dbReference type="GO" id="GO:0015297">
    <property type="term" value="F:antiporter activity"/>
    <property type="evidence" value="ECO:0007669"/>
    <property type="project" value="InterPro"/>
</dbReference>
<keyword evidence="6" id="KW-0677">Repeat</keyword>
<dbReference type="SUPFAM" id="SSF57667">
    <property type="entry name" value="beta-beta-alpha zinc fingers"/>
    <property type="match status" value="3"/>
</dbReference>
<dbReference type="FunFam" id="3.30.160.60:FF:000709">
    <property type="entry name" value="GDNF-inducible zinc finger protein 1"/>
    <property type="match status" value="1"/>
</dbReference>
<feature type="domain" description="C2H2-type" evidence="17">
    <location>
        <begin position="42"/>
        <end position="69"/>
    </location>
</feature>
<dbReference type="GO" id="GO:0000977">
    <property type="term" value="F:RNA polymerase II transcription regulatory region sequence-specific DNA binding"/>
    <property type="evidence" value="ECO:0007669"/>
    <property type="project" value="TreeGrafter"/>
</dbReference>
<keyword evidence="14" id="KW-0539">Nucleus</keyword>
<dbReference type="InterPro" id="IPR006153">
    <property type="entry name" value="Cation/H_exchanger_TM"/>
</dbReference>
<keyword evidence="19" id="KW-1185">Reference proteome</keyword>
<feature type="domain" description="C2H2-type" evidence="17">
    <location>
        <begin position="126"/>
        <end position="153"/>
    </location>
</feature>
<feature type="transmembrane region" description="Helical" evidence="16">
    <location>
        <begin position="292"/>
        <end position="319"/>
    </location>
</feature>
<dbReference type="FunFam" id="3.30.160.60:FF:000070">
    <property type="entry name" value="zinc finger protein 689 isoform X1"/>
    <property type="match status" value="1"/>
</dbReference>
<dbReference type="Proteomes" id="UP000499080">
    <property type="component" value="Unassembled WGS sequence"/>
</dbReference>
<keyword evidence="11" id="KW-0238">DNA-binding</keyword>
<dbReference type="GO" id="GO:0005634">
    <property type="term" value="C:nucleus"/>
    <property type="evidence" value="ECO:0007669"/>
    <property type="project" value="UniProtKB-SubCell"/>
</dbReference>
<evidence type="ECO:0000256" key="11">
    <source>
        <dbReference type="ARBA" id="ARBA00023125"/>
    </source>
</evidence>
<comment type="caution">
    <text evidence="18">The sequence shown here is derived from an EMBL/GenBank/DDBJ whole genome shotgun (WGS) entry which is preliminary data.</text>
</comment>
<dbReference type="PANTHER" id="PTHR24409">
    <property type="entry name" value="ZINC FINGER PROTEIN 142"/>
    <property type="match status" value="1"/>
</dbReference>
<feature type="domain" description="C2H2-type" evidence="17">
    <location>
        <begin position="154"/>
        <end position="181"/>
    </location>
</feature>
<keyword evidence="13" id="KW-0804">Transcription</keyword>
<keyword evidence="7 15" id="KW-0863">Zinc-finger</keyword>
<evidence type="ECO:0000256" key="3">
    <source>
        <dbReference type="ARBA" id="ARBA00006991"/>
    </source>
</evidence>
<proteinExistence type="inferred from homology"/>
<organism evidence="18 19">
    <name type="scientific">Araneus ventricosus</name>
    <name type="common">Orbweaver spider</name>
    <name type="synonym">Epeira ventricosa</name>
    <dbReference type="NCBI Taxonomy" id="182803"/>
    <lineage>
        <taxon>Eukaryota</taxon>
        <taxon>Metazoa</taxon>
        <taxon>Ecdysozoa</taxon>
        <taxon>Arthropoda</taxon>
        <taxon>Chelicerata</taxon>
        <taxon>Arachnida</taxon>
        <taxon>Araneae</taxon>
        <taxon>Araneomorphae</taxon>
        <taxon>Entelegynae</taxon>
        <taxon>Araneoidea</taxon>
        <taxon>Araneidae</taxon>
        <taxon>Araneus</taxon>
    </lineage>
</organism>
<dbReference type="Pfam" id="PF00999">
    <property type="entry name" value="Na_H_Exchanger"/>
    <property type="match status" value="1"/>
</dbReference>
<dbReference type="InterPro" id="IPR013087">
    <property type="entry name" value="Znf_C2H2_type"/>
</dbReference>
<evidence type="ECO:0000313" key="18">
    <source>
        <dbReference type="EMBL" id="GBN87759.1"/>
    </source>
</evidence>
<evidence type="ECO:0000256" key="7">
    <source>
        <dbReference type="ARBA" id="ARBA00022771"/>
    </source>
</evidence>
<dbReference type="FunFam" id="3.30.160.60:FF:000446">
    <property type="entry name" value="Zinc finger protein"/>
    <property type="match status" value="1"/>
</dbReference>
<keyword evidence="5" id="KW-0479">Metal-binding</keyword>
<sequence>MNQHYLIHTKEKPHSCEVCGKTFSQKNSLNLHYLTHTKEKPHSCEVCGKAFSRKAHLNVHYSTHRKEKPHSCEVCGIAFSLKNSLNLHYLTHTKDKPHSCEVCGKAFARKSNLNLHYLIHTKEKPYSCDVCGKAFSQRNSLNLHYLTHTKEKPHSCEVCGKAFSRKDNLNVHYRKHRKEKTQSGEALKPVEGALAFVWMIIEPFLFGLVGSEIRIDYLKPNIVGLGLATLFFGIAARMLAAFSSAYSAGLTLKEQIFVTFAGLPKATVQAAIGPVALSLARKQQLGAEAEEFGITILTTAVLSILIAAPLGATSIALLAPRLLEKDANNSDHEKQKPDTTDD</sequence>
<dbReference type="Gene3D" id="3.30.160.60">
    <property type="entry name" value="Classic Zinc Finger"/>
    <property type="match status" value="6"/>
</dbReference>
<dbReference type="PROSITE" id="PS00028">
    <property type="entry name" value="ZINC_FINGER_C2H2_1"/>
    <property type="match status" value="6"/>
</dbReference>
<dbReference type="OrthoDB" id="423807at2759"/>
<dbReference type="EMBL" id="BGPR01021951">
    <property type="protein sequence ID" value="GBN87759.1"/>
    <property type="molecule type" value="Genomic_DNA"/>
</dbReference>
<evidence type="ECO:0000256" key="2">
    <source>
        <dbReference type="ARBA" id="ARBA00004141"/>
    </source>
</evidence>
<evidence type="ECO:0000313" key="19">
    <source>
        <dbReference type="Proteomes" id="UP000499080"/>
    </source>
</evidence>
<evidence type="ECO:0000256" key="5">
    <source>
        <dbReference type="ARBA" id="ARBA00022723"/>
    </source>
</evidence>
<feature type="non-terminal residue" evidence="18">
    <location>
        <position position="342"/>
    </location>
</feature>
<keyword evidence="8" id="KW-0862">Zinc</keyword>
<dbReference type="PANTHER" id="PTHR24409:SF295">
    <property type="entry name" value="AZ2-RELATED"/>
    <property type="match status" value="1"/>
</dbReference>
<name>A0A4Y2SKI4_ARAVE</name>
<dbReference type="GO" id="GO:0000981">
    <property type="term" value="F:DNA-binding transcription factor activity, RNA polymerase II-specific"/>
    <property type="evidence" value="ECO:0007669"/>
    <property type="project" value="TreeGrafter"/>
</dbReference>
<evidence type="ECO:0000256" key="4">
    <source>
        <dbReference type="ARBA" id="ARBA00022692"/>
    </source>
</evidence>
<keyword evidence="12 16" id="KW-0472">Membrane</keyword>
<feature type="transmembrane region" description="Helical" evidence="16">
    <location>
        <begin position="256"/>
        <end position="280"/>
    </location>
</feature>
<feature type="domain" description="C2H2-type" evidence="17">
    <location>
        <begin position="14"/>
        <end position="41"/>
    </location>
</feature>
<protein>
    <submittedName>
        <fullName evidence="18">Zinc finger protein 782</fullName>
    </submittedName>
</protein>
<dbReference type="GO" id="GO:0008270">
    <property type="term" value="F:zinc ion binding"/>
    <property type="evidence" value="ECO:0007669"/>
    <property type="project" value="UniProtKB-KW"/>
</dbReference>
<dbReference type="Pfam" id="PF00096">
    <property type="entry name" value="zf-C2H2"/>
    <property type="match status" value="6"/>
</dbReference>
<evidence type="ECO:0000256" key="1">
    <source>
        <dbReference type="ARBA" id="ARBA00004123"/>
    </source>
</evidence>
<dbReference type="FunFam" id="3.30.160.60:FF:000065">
    <property type="entry name" value="B-cell CLL/lymphoma 6, member B"/>
    <property type="match status" value="3"/>
</dbReference>
<gene>
    <name evidence="18" type="primary">ZNF782_40</name>
    <name evidence="18" type="ORF">AVEN_140815_1</name>
</gene>
<feature type="domain" description="C2H2-type" evidence="17">
    <location>
        <begin position="98"/>
        <end position="125"/>
    </location>
</feature>
<evidence type="ECO:0000256" key="13">
    <source>
        <dbReference type="ARBA" id="ARBA00023163"/>
    </source>
</evidence>
<reference evidence="18 19" key="1">
    <citation type="journal article" date="2019" name="Sci. Rep.">
        <title>Orb-weaving spider Araneus ventricosus genome elucidates the spidroin gene catalogue.</title>
        <authorList>
            <person name="Kono N."/>
            <person name="Nakamura H."/>
            <person name="Ohtoshi R."/>
            <person name="Moran D.A.P."/>
            <person name="Shinohara A."/>
            <person name="Yoshida Y."/>
            <person name="Fujiwara M."/>
            <person name="Mori M."/>
            <person name="Tomita M."/>
            <person name="Arakawa K."/>
        </authorList>
    </citation>
    <scope>NUCLEOTIDE SEQUENCE [LARGE SCALE GENOMIC DNA]</scope>
</reference>
<evidence type="ECO:0000256" key="6">
    <source>
        <dbReference type="ARBA" id="ARBA00022737"/>
    </source>
</evidence>
<dbReference type="GO" id="GO:0016020">
    <property type="term" value="C:membrane"/>
    <property type="evidence" value="ECO:0007669"/>
    <property type="project" value="UniProtKB-SubCell"/>
</dbReference>
<dbReference type="AlphaFoldDB" id="A0A4Y2SKI4"/>